<evidence type="ECO:0000259" key="2">
    <source>
        <dbReference type="PROSITE" id="PS50828"/>
    </source>
</evidence>
<dbReference type="InterPro" id="IPR036063">
    <property type="entry name" value="Smr_dom_sf"/>
</dbReference>
<feature type="region of interest" description="Disordered" evidence="1">
    <location>
        <begin position="62"/>
        <end position="125"/>
    </location>
</feature>
<reference evidence="3" key="1">
    <citation type="submission" date="2016-04" db="EMBL/GenBank/DDBJ databases">
        <authorList>
            <person name="Evans L.H."/>
            <person name="Alamgir A."/>
            <person name="Owens N."/>
            <person name="Weber N.D."/>
            <person name="Virtaneva K."/>
            <person name="Barbian K."/>
            <person name="Babar A."/>
            <person name="Rosenke K."/>
        </authorList>
    </citation>
    <scope>NUCLEOTIDE SEQUENCE</scope>
    <source>
        <strain evidence="3">86</strain>
    </source>
</reference>
<dbReference type="PANTHER" id="PTHR35562">
    <property type="entry name" value="DNA ENDONUCLEASE SMRA-RELATED"/>
    <property type="match status" value="1"/>
</dbReference>
<dbReference type="InterPro" id="IPR002625">
    <property type="entry name" value="Smr_dom"/>
</dbReference>
<accession>A0A212J961</accession>
<dbReference type="PANTHER" id="PTHR35562:SF2">
    <property type="entry name" value="DNA ENDONUCLEASE SMRA-RELATED"/>
    <property type="match status" value="1"/>
</dbReference>
<sequence>MSKHDTVRSFQDLDVTRFRKAGNTPATEAPARKRPAASAAAPAIADESAMFLEAVSGTLDVSLKHTPGDADTPAPRAEKQKKHTAVLAGTPSRPQPEAAAPADPKKPPVPATPSVSDIPPESSIPKDADLFARAMGDVRPIRASGRDLAPPSRQLEPIYTKALADMDDIFSGKLEFSLEYTDEFVQGHVLGLDPLVLEKLKAGAYSPEGHVDLHGQNMEQAYATLVTFIRHAYQGGKRHLVVVTGRGKNSPGGTPVLRERVQAWFTRDPFKRVVLGFCSAKPGDGGAGALYVLLRKRKKSQGKIVWNTTPSEEELLL</sequence>
<evidence type="ECO:0000313" key="3">
    <source>
        <dbReference type="EMBL" id="SBV95983.1"/>
    </source>
</evidence>
<dbReference type="Pfam" id="PF01713">
    <property type="entry name" value="Smr"/>
    <property type="match status" value="1"/>
</dbReference>
<dbReference type="PROSITE" id="PS50828">
    <property type="entry name" value="SMR"/>
    <property type="match status" value="1"/>
</dbReference>
<evidence type="ECO:0000256" key="1">
    <source>
        <dbReference type="SAM" id="MobiDB-lite"/>
    </source>
</evidence>
<dbReference type="SMART" id="SM00463">
    <property type="entry name" value="SMR"/>
    <property type="match status" value="1"/>
</dbReference>
<dbReference type="SUPFAM" id="SSF160443">
    <property type="entry name" value="SMR domain-like"/>
    <property type="match status" value="1"/>
</dbReference>
<feature type="domain" description="Smr" evidence="2">
    <location>
        <begin position="211"/>
        <end position="295"/>
    </location>
</feature>
<dbReference type="Gene3D" id="3.30.1370.110">
    <property type="match status" value="1"/>
</dbReference>
<protein>
    <submittedName>
        <fullName evidence="3">Smr protein/MutS2</fullName>
    </submittedName>
</protein>
<organism evidence="3">
    <name type="scientific">uncultured delta proteobacterium</name>
    <dbReference type="NCBI Taxonomy" id="34034"/>
    <lineage>
        <taxon>Bacteria</taxon>
        <taxon>Deltaproteobacteria</taxon>
        <taxon>environmental samples</taxon>
    </lineage>
</organism>
<dbReference type="EMBL" id="FLUQ01000001">
    <property type="protein sequence ID" value="SBV95983.1"/>
    <property type="molecule type" value="Genomic_DNA"/>
</dbReference>
<name>A0A212J961_9DELT</name>
<gene>
    <name evidence="3" type="ORF">KL86DPRO_10966</name>
</gene>
<proteinExistence type="predicted"/>
<dbReference type="AlphaFoldDB" id="A0A212J961"/>
<feature type="region of interest" description="Disordered" evidence="1">
    <location>
        <begin position="1"/>
        <end position="42"/>
    </location>
</feature>